<evidence type="ECO:0000256" key="10">
    <source>
        <dbReference type="ARBA" id="ARBA00022741"/>
    </source>
</evidence>
<evidence type="ECO:0000256" key="13">
    <source>
        <dbReference type="ARBA" id="ARBA00049077"/>
    </source>
</evidence>
<dbReference type="OMA" id="WRWTVSP"/>
<keyword evidence="11" id="KW-0067">ATP-binding</keyword>
<evidence type="ECO:0000256" key="9">
    <source>
        <dbReference type="ARBA" id="ARBA00022605"/>
    </source>
</evidence>
<evidence type="ECO:0000256" key="3">
    <source>
        <dbReference type="ARBA" id="ARBA00011881"/>
    </source>
</evidence>
<evidence type="ECO:0000256" key="8">
    <source>
        <dbReference type="ARBA" id="ARBA00022598"/>
    </source>
</evidence>
<reference evidence="16" key="2">
    <citation type="submission" date="2015-02" db="UniProtKB">
        <authorList>
            <consortium name="EnsemblMetazoa"/>
        </authorList>
    </citation>
    <scope>IDENTIFICATION</scope>
</reference>
<dbReference type="GO" id="GO:0000053">
    <property type="term" value="P:argininosuccinate metabolic process"/>
    <property type="evidence" value="ECO:0007669"/>
    <property type="project" value="TreeGrafter"/>
</dbReference>
<dbReference type="Proteomes" id="UP000014500">
    <property type="component" value="Unassembled WGS sequence"/>
</dbReference>
<dbReference type="InterPro" id="IPR014729">
    <property type="entry name" value="Rossmann-like_a/b/a_fold"/>
</dbReference>
<keyword evidence="10" id="KW-0547">Nucleotide-binding</keyword>
<evidence type="ECO:0000256" key="12">
    <source>
        <dbReference type="ARBA" id="ARBA00029916"/>
    </source>
</evidence>
<dbReference type="CDD" id="cd01999">
    <property type="entry name" value="ASS"/>
    <property type="match status" value="1"/>
</dbReference>
<protein>
    <recommendedName>
        <fullName evidence="5">Argininosuccinate synthase</fullName>
        <ecNumber evidence="4">6.3.4.5</ecNumber>
    </recommendedName>
    <alternativeName>
        <fullName evidence="12">Citrulline--aspartate ligase</fullName>
    </alternativeName>
</protein>
<dbReference type="GO" id="GO:0000050">
    <property type="term" value="P:urea cycle"/>
    <property type="evidence" value="ECO:0007669"/>
    <property type="project" value="UniProtKB-UniPathway"/>
</dbReference>
<dbReference type="Gene3D" id="3.90.1260.10">
    <property type="entry name" value="Argininosuccinate synthetase, chain A, domain 2"/>
    <property type="match status" value="1"/>
</dbReference>
<dbReference type="NCBIfam" id="NF001770">
    <property type="entry name" value="PRK00509.1"/>
    <property type="match status" value="1"/>
</dbReference>
<dbReference type="HOGENOM" id="CLU_032784_4_2_1"/>
<dbReference type="FunFam" id="3.40.50.620:FF:000019">
    <property type="entry name" value="Argininosuccinate synthase"/>
    <property type="match status" value="1"/>
</dbReference>
<keyword evidence="9" id="KW-0028">Amino-acid biosynthesis</keyword>
<dbReference type="EC" id="6.3.4.5" evidence="4"/>
<reference evidence="17" key="1">
    <citation type="submission" date="2011-05" db="EMBL/GenBank/DDBJ databases">
        <authorList>
            <person name="Richards S.R."/>
            <person name="Qu J."/>
            <person name="Jiang H."/>
            <person name="Jhangiani S.N."/>
            <person name="Agravi P."/>
            <person name="Goodspeed R."/>
            <person name="Gross S."/>
            <person name="Mandapat C."/>
            <person name="Jackson L."/>
            <person name="Mathew T."/>
            <person name="Pu L."/>
            <person name="Thornton R."/>
            <person name="Saada N."/>
            <person name="Wilczek-Boney K.B."/>
            <person name="Lee S."/>
            <person name="Kovar C."/>
            <person name="Wu Y."/>
            <person name="Scherer S.E."/>
            <person name="Worley K.C."/>
            <person name="Muzny D.M."/>
            <person name="Gibbs R."/>
        </authorList>
    </citation>
    <scope>NUCLEOTIDE SEQUENCE</scope>
    <source>
        <strain evidence="17">Brora</strain>
    </source>
</reference>
<evidence type="ECO:0000256" key="4">
    <source>
        <dbReference type="ARBA" id="ARBA00012286"/>
    </source>
</evidence>
<dbReference type="Gene3D" id="1.20.5.470">
    <property type="entry name" value="Single helix bin"/>
    <property type="match status" value="1"/>
</dbReference>
<evidence type="ECO:0000256" key="5">
    <source>
        <dbReference type="ARBA" id="ARBA00014810"/>
    </source>
</evidence>
<dbReference type="EMBL" id="JH431855">
    <property type="status" value="NOT_ANNOTATED_CDS"/>
    <property type="molecule type" value="Genomic_DNA"/>
</dbReference>
<dbReference type="UniPathway" id="UPA00158">
    <property type="reaction ID" value="UER00272"/>
</dbReference>
<dbReference type="eggNOG" id="KOG1706">
    <property type="taxonomic scope" value="Eukaryota"/>
</dbReference>
<dbReference type="NCBIfam" id="TIGR00032">
    <property type="entry name" value="argG"/>
    <property type="match status" value="1"/>
</dbReference>
<evidence type="ECO:0000256" key="11">
    <source>
        <dbReference type="ARBA" id="ARBA00022840"/>
    </source>
</evidence>
<dbReference type="FunFam" id="3.90.1260.10:FF:000003">
    <property type="entry name" value="Argininosuccinate synthase"/>
    <property type="match status" value="1"/>
</dbReference>
<dbReference type="HAMAP" id="MF_00005">
    <property type="entry name" value="Arg_succ_synth_type1"/>
    <property type="match status" value="1"/>
</dbReference>
<dbReference type="SUPFAM" id="SSF69864">
    <property type="entry name" value="Argininosuccinate synthetase, C-terminal domain"/>
    <property type="match status" value="1"/>
</dbReference>
<feature type="domain" description="Arginosuccinate synthase-like N-terminal" evidence="14">
    <location>
        <begin position="9"/>
        <end position="172"/>
    </location>
</feature>
<evidence type="ECO:0000256" key="6">
    <source>
        <dbReference type="ARBA" id="ARBA00022436"/>
    </source>
</evidence>
<evidence type="ECO:0000259" key="15">
    <source>
        <dbReference type="Pfam" id="PF20979"/>
    </source>
</evidence>
<dbReference type="InterPro" id="IPR048267">
    <property type="entry name" value="Arginosuc_syn_N"/>
</dbReference>
<dbReference type="GO" id="GO:0005524">
    <property type="term" value="F:ATP binding"/>
    <property type="evidence" value="ECO:0007669"/>
    <property type="project" value="UniProtKB-KW"/>
</dbReference>
<dbReference type="PhylomeDB" id="T1J5A1"/>
<dbReference type="Pfam" id="PF20979">
    <property type="entry name" value="Arginosuc_syn_C"/>
    <property type="match status" value="1"/>
</dbReference>
<dbReference type="UniPathway" id="UPA00068">
    <property type="reaction ID" value="UER00113"/>
</dbReference>
<dbReference type="PROSITE" id="PS00564">
    <property type="entry name" value="ARGININOSUCCIN_SYN_1"/>
    <property type="match status" value="1"/>
</dbReference>
<keyword evidence="7" id="KW-0055">Arginine biosynthesis</keyword>
<comment type="subunit">
    <text evidence="3">Homotetramer.</text>
</comment>
<dbReference type="GO" id="GO:0005737">
    <property type="term" value="C:cytoplasm"/>
    <property type="evidence" value="ECO:0007669"/>
    <property type="project" value="TreeGrafter"/>
</dbReference>
<dbReference type="GO" id="GO:0004055">
    <property type="term" value="F:argininosuccinate synthase activity"/>
    <property type="evidence" value="ECO:0007669"/>
    <property type="project" value="UniProtKB-EC"/>
</dbReference>
<comment type="pathway">
    <text evidence="2">Nitrogen metabolism; urea cycle; (N(omega)-L-arginino)succinate from L-aspartate and L-citrulline: step 1/1.</text>
</comment>
<keyword evidence="8" id="KW-0436">Ligase</keyword>
<comment type="pathway">
    <text evidence="1">Amino-acid biosynthesis; L-arginine biosynthesis; L-arginine from L-ornithine and carbamoyl phosphate: step 2/3.</text>
</comment>
<dbReference type="Gene3D" id="3.40.50.620">
    <property type="entry name" value="HUPs"/>
    <property type="match status" value="1"/>
</dbReference>
<dbReference type="PANTHER" id="PTHR11587:SF2">
    <property type="entry name" value="ARGININOSUCCINATE SYNTHASE"/>
    <property type="match status" value="1"/>
</dbReference>
<sequence>MNSVDKKLVILAYSGGLDTSCILVWLQEQGYDVIAYMANIGQEEDFKESKAKAMKLGAKKIVVEDLRKSFVEEYVWPAIQAGLIYEDRYLLGTSLARPCISKSLVQVAKKEKAAYIAHGATGKGNDQVRFELSCFSLYPEVEIIAPWRLPEFYQRFPGRKELFAYAEKNFIPLPVTPKSPWSTDANLMHISYEAGILENPATSPPETLYSMTKDPKNGPNNPDILEIDFKKGLPVKVTNLLDNTVKEDPLDLFLYLNEVGGHHGVGRIDVVENRFIGLKSRGIYETPGGTILHHAHLDLEVFAMDREVRKIKQQLMVRFSEMVYNGFWYSPESDYIRSCIEASQGCVTGTVKISLFKGHVSILGRYAENSLYNEELVSMDVQGQFDPKDTTGFIKISSIRLKEYNRVATPITLFNWFIKKSEPS</sequence>
<dbReference type="InterPro" id="IPR001518">
    <property type="entry name" value="Arginosuc_synth"/>
</dbReference>
<dbReference type="Pfam" id="PF00764">
    <property type="entry name" value="Arginosuc_synth"/>
    <property type="match status" value="1"/>
</dbReference>
<keyword evidence="17" id="KW-1185">Reference proteome</keyword>
<organism evidence="16 17">
    <name type="scientific">Strigamia maritima</name>
    <name type="common">European centipede</name>
    <name type="synonym">Geophilus maritimus</name>
    <dbReference type="NCBI Taxonomy" id="126957"/>
    <lineage>
        <taxon>Eukaryota</taxon>
        <taxon>Metazoa</taxon>
        <taxon>Ecdysozoa</taxon>
        <taxon>Arthropoda</taxon>
        <taxon>Myriapoda</taxon>
        <taxon>Chilopoda</taxon>
        <taxon>Pleurostigmophora</taxon>
        <taxon>Geophilomorpha</taxon>
        <taxon>Linotaeniidae</taxon>
        <taxon>Strigamia</taxon>
    </lineage>
</organism>
<evidence type="ECO:0000256" key="7">
    <source>
        <dbReference type="ARBA" id="ARBA00022571"/>
    </source>
</evidence>
<dbReference type="SUPFAM" id="SSF52402">
    <property type="entry name" value="Adenine nucleotide alpha hydrolases-like"/>
    <property type="match status" value="1"/>
</dbReference>
<name>T1J5A1_STRMM</name>
<dbReference type="InterPro" id="IPR023434">
    <property type="entry name" value="Arginosuc_synth_type_1_subfam"/>
</dbReference>
<dbReference type="GO" id="GO:0006526">
    <property type="term" value="P:L-arginine biosynthetic process"/>
    <property type="evidence" value="ECO:0007669"/>
    <property type="project" value="UniProtKB-UniPathway"/>
</dbReference>
<evidence type="ECO:0000259" key="14">
    <source>
        <dbReference type="Pfam" id="PF00764"/>
    </source>
</evidence>
<dbReference type="EnsemblMetazoa" id="SMAR008799-RA">
    <property type="protein sequence ID" value="SMAR008799-PA"/>
    <property type="gene ID" value="SMAR008799"/>
</dbReference>
<dbReference type="InterPro" id="IPR024074">
    <property type="entry name" value="AS_cat/multimer_dom_body"/>
</dbReference>
<accession>T1J5A1</accession>
<evidence type="ECO:0000313" key="17">
    <source>
        <dbReference type="Proteomes" id="UP000014500"/>
    </source>
</evidence>
<dbReference type="InterPro" id="IPR018223">
    <property type="entry name" value="Arginosuc_synth_CS"/>
</dbReference>
<proteinExistence type="inferred from homology"/>
<keyword evidence="6" id="KW-0835">Urea cycle</keyword>
<comment type="catalytic activity">
    <reaction evidence="13">
        <text>L-citrulline + L-aspartate + ATP = 2-(N(omega)-L-arginino)succinate + AMP + diphosphate + H(+)</text>
        <dbReference type="Rhea" id="RHEA:10932"/>
        <dbReference type="ChEBI" id="CHEBI:15378"/>
        <dbReference type="ChEBI" id="CHEBI:29991"/>
        <dbReference type="ChEBI" id="CHEBI:30616"/>
        <dbReference type="ChEBI" id="CHEBI:33019"/>
        <dbReference type="ChEBI" id="CHEBI:57472"/>
        <dbReference type="ChEBI" id="CHEBI:57743"/>
        <dbReference type="ChEBI" id="CHEBI:456215"/>
        <dbReference type="EC" id="6.3.4.5"/>
    </reaction>
</comment>
<evidence type="ECO:0000256" key="2">
    <source>
        <dbReference type="ARBA" id="ARBA00005154"/>
    </source>
</evidence>
<dbReference type="AlphaFoldDB" id="T1J5A1"/>
<dbReference type="InterPro" id="IPR048268">
    <property type="entry name" value="Arginosuc_syn_C"/>
</dbReference>
<evidence type="ECO:0000313" key="16">
    <source>
        <dbReference type="EnsemblMetazoa" id="SMAR008799-PA"/>
    </source>
</evidence>
<dbReference type="PANTHER" id="PTHR11587">
    <property type="entry name" value="ARGININOSUCCINATE SYNTHASE"/>
    <property type="match status" value="1"/>
</dbReference>
<dbReference type="PROSITE" id="PS00565">
    <property type="entry name" value="ARGININOSUCCIN_SYN_2"/>
    <property type="match status" value="1"/>
</dbReference>
<feature type="domain" description="Arginosuccinate synthase C-terminal" evidence="15">
    <location>
        <begin position="181"/>
        <end position="404"/>
    </location>
</feature>
<evidence type="ECO:0000256" key="1">
    <source>
        <dbReference type="ARBA" id="ARBA00004967"/>
    </source>
</evidence>
<dbReference type="STRING" id="126957.T1J5A1"/>